<dbReference type="PANTHER" id="PTHR33228">
    <property type="entry name" value="PROTEIN GLUTAMINE DUMPER 4-RELATED"/>
    <property type="match status" value="1"/>
</dbReference>
<evidence type="ECO:0000256" key="1">
    <source>
        <dbReference type="ARBA" id="ARBA00004167"/>
    </source>
</evidence>
<sequence>MLNRNPITILKSYPQLDLIELRIYELVTRLGNCFSGTKNEHCQLHHPARTKTGERVGRTGEGRKKTILEERLMRPAFNSTAPAVHAGSYQDRNSPIPYLFSGLGLMFGLVAVALMILACSYRKSSPNSATDPEVQASANQVQMKAEMEPKIVVIMAGDDSPTYLANPVSCNCQSDEQV</sequence>
<dbReference type="GO" id="GO:0016020">
    <property type="term" value="C:membrane"/>
    <property type="evidence" value="ECO:0007669"/>
    <property type="project" value="UniProtKB-SubCell"/>
</dbReference>
<evidence type="ECO:0000256" key="3">
    <source>
        <dbReference type="ARBA" id="ARBA00022448"/>
    </source>
</evidence>
<comment type="subcellular location">
    <subcellularLocation>
        <location evidence="1">Membrane</location>
        <topology evidence="1">Single-pass membrane protein</topology>
    </subcellularLocation>
</comment>
<comment type="similarity">
    <text evidence="2">Belongs to the GLUTAMINE DUMPER 1 (TC 9.B.60) family.</text>
</comment>
<organism evidence="9 10">
    <name type="scientific">Populus alba x Populus x berolinensis</name>
    <dbReference type="NCBI Taxonomy" id="444605"/>
    <lineage>
        <taxon>Eukaryota</taxon>
        <taxon>Viridiplantae</taxon>
        <taxon>Streptophyta</taxon>
        <taxon>Embryophyta</taxon>
        <taxon>Tracheophyta</taxon>
        <taxon>Spermatophyta</taxon>
        <taxon>Magnoliopsida</taxon>
        <taxon>eudicotyledons</taxon>
        <taxon>Gunneridae</taxon>
        <taxon>Pentapetalae</taxon>
        <taxon>rosids</taxon>
        <taxon>fabids</taxon>
        <taxon>Malpighiales</taxon>
        <taxon>Salicaceae</taxon>
        <taxon>Saliceae</taxon>
        <taxon>Populus</taxon>
    </lineage>
</organism>
<evidence type="ECO:0000256" key="2">
    <source>
        <dbReference type="ARBA" id="ARBA00009977"/>
    </source>
</evidence>
<feature type="transmembrane region" description="Helical" evidence="8">
    <location>
        <begin position="98"/>
        <end position="118"/>
    </location>
</feature>
<keyword evidence="3" id="KW-0813">Transport</keyword>
<evidence type="ECO:0000256" key="7">
    <source>
        <dbReference type="ARBA" id="ARBA00023136"/>
    </source>
</evidence>
<gene>
    <name evidence="9" type="ORF">NC653_038390</name>
</gene>
<evidence type="ECO:0000256" key="5">
    <source>
        <dbReference type="ARBA" id="ARBA00022970"/>
    </source>
</evidence>
<comment type="caution">
    <text evidence="9">The sequence shown here is derived from an EMBL/GenBank/DDBJ whole genome shotgun (WGS) entry which is preliminary data.</text>
</comment>
<dbReference type="PANTHER" id="PTHR33228:SF76">
    <property type="entry name" value="PROTEIN GLUTAMINE DUMPER 7"/>
    <property type="match status" value="1"/>
</dbReference>
<evidence type="ECO:0000256" key="4">
    <source>
        <dbReference type="ARBA" id="ARBA00022692"/>
    </source>
</evidence>
<keyword evidence="6 8" id="KW-1133">Transmembrane helix</keyword>
<proteinExistence type="inferred from homology"/>
<accession>A0AAD6LH22</accession>
<dbReference type="AlphaFoldDB" id="A0AAD6LH22"/>
<evidence type="ECO:0000256" key="6">
    <source>
        <dbReference type="ARBA" id="ARBA00022989"/>
    </source>
</evidence>
<protein>
    <submittedName>
        <fullName evidence="9">Uncharacterized protein</fullName>
    </submittedName>
</protein>
<dbReference type="GO" id="GO:0006865">
    <property type="term" value="P:amino acid transport"/>
    <property type="evidence" value="ECO:0007669"/>
    <property type="project" value="UniProtKB-KW"/>
</dbReference>
<keyword evidence="7 8" id="KW-0472">Membrane</keyword>
<dbReference type="GO" id="GO:0080143">
    <property type="term" value="P:regulation of amino acid export"/>
    <property type="evidence" value="ECO:0007669"/>
    <property type="project" value="InterPro"/>
</dbReference>
<reference evidence="9" key="1">
    <citation type="journal article" date="2023" name="Mol. Ecol. Resour.">
        <title>Chromosome-level genome assembly of a triploid poplar Populus alba 'Berolinensis'.</title>
        <authorList>
            <person name="Chen S."/>
            <person name="Yu Y."/>
            <person name="Wang X."/>
            <person name="Wang S."/>
            <person name="Zhang T."/>
            <person name="Zhou Y."/>
            <person name="He R."/>
            <person name="Meng N."/>
            <person name="Wang Y."/>
            <person name="Liu W."/>
            <person name="Liu Z."/>
            <person name="Liu J."/>
            <person name="Guo Q."/>
            <person name="Huang H."/>
            <person name="Sederoff R.R."/>
            <person name="Wang G."/>
            <person name="Qu G."/>
            <person name="Chen S."/>
        </authorList>
    </citation>
    <scope>NUCLEOTIDE SEQUENCE</scope>
    <source>
        <strain evidence="9">SC-2020</strain>
    </source>
</reference>
<evidence type="ECO:0000256" key="8">
    <source>
        <dbReference type="SAM" id="Phobius"/>
    </source>
</evidence>
<name>A0AAD6LH22_9ROSI</name>
<evidence type="ECO:0000313" key="10">
    <source>
        <dbReference type="Proteomes" id="UP001164929"/>
    </source>
</evidence>
<keyword evidence="4 8" id="KW-0812">Transmembrane</keyword>
<evidence type="ECO:0000313" key="9">
    <source>
        <dbReference type="EMBL" id="KAJ6960344.1"/>
    </source>
</evidence>
<keyword evidence="10" id="KW-1185">Reference proteome</keyword>
<dbReference type="Proteomes" id="UP001164929">
    <property type="component" value="Chromosome 17"/>
</dbReference>
<keyword evidence="5" id="KW-0029">Amino-acid transport</keyword>
<dbReference type="InterPro" id="IPR040359">
    <property type="entry name" value="GDU"/>
</dbReference>
<dbReference type="EMBL" id="JAQIZT010000017">
    <property type="protein sequence ID" value="KAJ6960344.1"/>
    <property type="molecule type" value="Genomic_DNA"/>
</dbReference>